<feature type="compositionally biased region" description="Basic residues" evidence="1">
    <location>
        <begin position="50"/>
        <end position="61"/>
    </location>
</feature>
<comment type="caution">
    <text evidence="2">The sequence shown here is derived from an EMBL/GenBank/DDBJ whole genome shotgun (WGS) entry which is preliminary data.</text>
</comment>
<reference evidence="2" key="1">
    <citation type="journal article" date="2015" name="Nature">
        <title>Complex archaea that bridge the gap between prokaryotes and eukaryotes.</title>
        <authorList>
            <person name="Spang A."/>
            <person name="Saw J.H."/>
            <person name="Jorgensen S.L."/>
            <person name="Zaremba-Niedzwiedzka K."/>
            <person name="Martijn J."/>
            <person name="Lind A.E."/>
            <person name="van Eijk R."/>
            <person name="Schleper C."/>
            <person name="Guy L."/>
            <person name="Ettema T.J."/>
        </authorList>
    </citation>
    <scope>NUCLEOTIDE SEQUENCE</scope>
</reference>
<name>A0A0F9CX56_9ZZZZ</name>
<evidence type="ECO:0000313" key="2">
    <source>
        <dbReference type="EMBL" id="KKL10196.1"/>
    </source>
</evidence>
<dbReference type="AlphaFoldDB" id="A0A0F9CX56"/>
<feature type="region of interest" description="Disordered" evidence="1">
    <location>
        <begin position="1"/>
        <end position="67"/>
    </location>
</feature>
<accession>A0A0F9CX56</accession>
<dbReference type="EMBL" id="LAZR01042160">
    <property type="protein sequence ID" value="KKL10196.1"/>
    <property type="molecule type" value="Genomic_DNA"/>
</dbReference>
<sequence length="171" mass="19940">MANVKTKKAEKQSSKQQQISQERKHASKKITSRKKKQRVKKAIIDSPIKKQAKRTTQKKPLKKDIYMGAPEEATTLKTGKVRKNKKKTIKDFLEREFLKLQQIDQEKTLAKEELSISERQKEDTCGNSSLDHKRSRYPSYAIRWSNCSNTKACERNTAYQNGRITKDNKRI</sequence>
<proteinExistence type="predicted"/>
<protein>
    <submittedName>
        <fullName evidence="2">Uncharacterized protein</fullName>
    </submittedName>
</protein>
<feature type="compositionally biased region" description="Basic residues" evidence="1">
    <location>
        <begin position="25"/>
        <end position="41"/>
    </location>
</feature>
<evidence type="ECO:0000256" key="1">
    <source>
        <dbReference type="SAM" id="MobiDB-lite"/>
    </source>
</evidence>
<organism evidence="2">
    <name type="scientific">marine sediment metagenome</name>
    <dbReference type="NCBI Taxonomy" id="412755"/>
    <lineage>
        <taxon>unclassified sequences</taxon>
        <taxon>metagenomes</taxon>
        <taxon>ecological metagenomes</taxon>
    </lineage>
</organism>
<gene>
    <name evidence="2" type="ORF">LCGC14_2558260</name>
</gene>